<dbReference type="GO" id="GO:0000502">
    <property type="term" value="C:proteasome complex"/>
    <property type="evidence" value="ECO:0007669"/>
    <property type="project" value="UniProtKB-KW"/>
</dbReference>
<comment type="similarity">
    <text evidence="4">Belongs to the WD repeat PAAF1/RPN14 family.</text>
</comment>
<dbReference type="InterPro" id="IPR051179">
    <property type="entry name" value="WD_repeat_multifunction"/>
</dbReference>
<keyword evidence="3" id="KW-0647">Proteasome</keyword>
<dbReference type="OrthoDB" id="10257301at2759"/>
<dbReference type="SUPFAM" id="SSF50978">
    <property type="entry name" value="WD40 repeat-like"/>
    <property type="match status" value="1"/>
</dbReference>
<evidence type="ECO:0000313" key="6">
    <source>
        <dbReference type="EMBL" id="ODQ79121.1"/>
    </source>
</evidence>
<evidence type="ECO:0000256" key="2">
    <source>
        <dbReference type="ARBA" id="ARBA00022737"/>
    </source>
</evidence>
<reference evidence="7" key="1">
    <citation type="submission" date="2016-05" db="EMBL/GenBank/DDBJ databases">
        <title>Comparative genomics of biotechnologically important yeasts.</title>
        <authorList>
            <consortium name="DOE Joint Genome Institute"/>
            <person name="Riley R."/>
            <person name="Haridas S."/>
            <person name="Wolfe K.H."/>
            <person name="Lopes M.R."/>
            <person name="Hittinger C.T."/>
            <person name="Goker M."/>
            <person name="Salamov A."/>
            <person name="Wisecaver J."/>
            <person name="Long T.M."/>
            <person name="Aerts A.L."/>
            <person name="Barry K."/>
            <person name="Choi C."/>
            <person name="Clum A."/>
            <person name="Coughlan A.Y."/>
            <person name="Deshpande S."/>
            <person name="Douglass A.P."/>
            <person name="Hanson S.J."/>
            <person name="Klenk H.-P."/>
            <person name="Labutti K."/>
            <person name="Lapidus A."/>
            <person name="Lindquist E."/>
            <person name="Lipzen A."/>
            <person name="Meier-Kolthoff J.P."/>
            <person name="Ohm R.A."/>
            <person name="Otillar R.P."/>
            <person name="Pangilinan J."/>
            <person name="Peng Y."/>
            <person name="Rokas A."/>
            <person name="Rosa C.A."/>
            <person name="Scheuner C."/>
            <person name="Sibirny A.A."/>
            <person name="Slot J.C."/>
            <person name="Stielow J.B."/>
            <person name="Sun H."/>
            <person name="Kurtzman C.P."/>
            <person name="Blackwell M."/>
            <person name="Grigoriev I.V."/>
            <person name="Jeffries T.W."/>
        </authorList>
    </citation>
    <scope>NUCLEOTIDE SEQUENCE [LARGE SCALE GENOMIC DNA]</scope>
    <source>
        <strain evidence="7">NRRL Y-12698</strain>
    </source>
</reference>
<keyword evidence="1 5" id="KW-0853">WD repeat</keyword>
<dbReference type="InterPro" id="IPR001680">
    <property type="entry name" value="WD40_rpt"/>
</dbReference>
<dbReference type="PANTHER" id="PTHR19857:SF19">
    <property type="entry name" value="26S PROTEASOME REGULATORY SUBUNIT RPN14"/>
    <property type="match status" value="1"/>
</dbReference>
<evidence type="ECO:0000313" key="7">
    <source>
        <dbReference type="Proteomes" id="UP000094336"/>
    </source>
</evidence>
<name>A0A1E3QN73_9ASCO</name>
<dbReference type="SMART" id="SM00320">
    <property type="entry name" value="WD40"/>
    <property type="match status" value="4"/>
</dbReference>
<dbReference type="PANTHER" id="PTHR19857">
    <property type="entry name" value="MITOCHONDRIAL DIVISION PROTEIN 1-RELATED"/>
    <property type="match status" value="1"/>
</dbReference>
<evidence type="ECO:0000256" key="3">
    <source>
        <dbReference type="ARBA" id="ARBA00022942"/>
    </source>
</evidence>
<dbReference type="InterPro" id="IPR036322">
    <property type="entry name" value="WD40_repeat_dom_sf"/>
</dbReference>
<dbReference type="PROSITE" id="PS50294">
    <property type="entry name" value="WD_REPEATS_REGION"/>
    <property type="match status" value="1"/>
</dbReference>
<sequence length="407" mass="43495">MPDLSTGVQNLAIHNKMKHITIQSTFTNVISDVRNGSADDSFWVTLDDTNEEHTVMVAKDPKSGAIVFTSHTAGFEQISDHIFKVTVGGSTYRLQTPAQAPTCGPSTPCELTALDVAPNVYATGDVRGCLTLNTQPPITVPGAHHADITDMRFFPSGQVLLSVGADLCARVWALDGTSPRTLVGHTARITACAMIGRGRNVLTGSRDGSIRLWECGSGGMVHEFRRIRDLADPVTSIVVVADPAVTPETPLSSQEFEVLGKYVFGGYESGIIQQYSVADRSMGVSFLSVDHSAVTCLAGSTTYSEQYVLFAGYENGMVRVWSLGETAPLQSFKVSDEPVTSLSVDIDLVVAGGMDKLVRFSLEGALRGEWDATWLVGAADSAVFNKVKQEGGRVYAVGKHGVVAIYA</sequence>
<accession>A0A1E3QN73</accession>
<evidence type="ECO:0000256" key="5">
    <source>
        <dbReference type="PROSITE-ProRule" id="PRU00221"/>
    </source>
</evidence>
<dbReference type="AlphaFoldDB" id="A0A1E3QN73"/>
<keyword evidence="2" id="KW-0677">Repeat</keyword>
<dbReference type="EMBL" id="KV454433">
    <property type="protein sequence ID" value="ODQ79121.1"/>
    <property type="molecule type" value="Genomic_DNA"/>
</dbReference>
<dbReference type="RefSeq" id="XP_018984449.1">
    <property type="nucleotide sequence ID" value="XM_019129216.1"/>
</dbReference>
<evidence type="ECO:0000256" key="4">
    <source>
        <dbReference type="ARBA" id="ARBA00038321"/>
    </source>
</evidence>
<gene>
    <name evidence="6" type="ORF">BABINDRAFT_162183</name>
</gene>
<feature type="repeat" description="WD" evidence="5">
    <location>
        <begin position="141"/>
        <end position="172"/>
    </location>
</feature>
<feature type="repeat" description="WD" evidence="5">
    <location>
        <begin position="182"/>
        <end position="223"/>
    </location>
</feature>
<evidence type="ECO:0000256" key="1">
    <source>
        <dbReference type="ARBA" id="ARBA00022574"/>
    </source>
</evidence>
<dbReference type="GeneID" id="30147069"/>
<organism evidence="6 7">
    <name type="scientific">Babjeviella inositovora NRRL Y-12698</name>
    <dbReference type="NCBI Taxonomy" id="984486"/>
    <lineage>
        <taxon>Eukaryota</taxon>
        <taxon>Fungi</taxon>
        <taxon>Dikarya</taxon>
        <taxon>Ascomycota</taxon>
        <taxon>Saccharomycotina</taxon>
        <taxon>Pichiomycetes</taxon>
        <taxon>Serinales incertae sedis</taxon>
        <taxon>Babjeviella</taxon>
    </lineage>
</organism>
<dbReference type="Proteomes" id="UP000094336">
    <property type="component" value="Unassembled WGS sequence"/>
</dbReference>
<keyword evidence="7" id="KW-1185">Reference proteome</keyword>
<dbReference type="Gene3D" id="2.130.10.10">
    <property type="entry name" value="YVTN repeat-like/Quinoprotein amine dehydrogenase"/>
    <property type="match status" value="2"/>
</dbReference>
<dbReference type="InterPro" id="IPR015943">
    <property type="entry name" value="WD40/YVTN_repeat-like_dom_sf"/>
</dbReference>
<proteinExistence type="inferred from homology"/>
<protein>
    <submittedName>
        <fullName evidence="6">Uncharacterized protein</fullName>
    </submittedName>
</protein>
<dbReference type="PROSITE" id="PS50082">
    <property type="entry name" value="WD_REPEATS_2"/>
    <property type="match status" value="2"/>
</dbReference>
<dbReference type="Pfam" id="PF00400">
    <property type="entry name" value="WD40"/>
    <property type="match status" value="3"/>
</dbReference>
<dbReference type="STRING" id="984486.A0A1E3QN73"/>